<comment type="caution">
    <text evidence="1">The sequence shown here is derived from an EMBL/GenBank/DDBJ whole genome shotgun (WGS) entry which is preliminary data.</text>
</comment>
<organism evidence="1 2">
    <name type="scientific">Sodaliphilus pleomorphus</name>
    <dbReference type="NCBI Taxonomy" id="2606626"/>
    <lineage>
        <taxon>Bacteria</taxon>
        <taxon>Pseudomonadati</taxon>
        <taxon>Bacteroidota</taxon>
        <taxon>Bacteroidia</taxon>
        <taxon>Bacteroidales</taxon>
        <taxon>Muribaculaceae</taxon>
        <taxon>Sodaliphilus</taxon>
    </lineage>
</organism>
<evidence type="ECO:0000313" key="1">
    <source>
        <dbReference type="EMBL" id="MSS16835.1"/>
    </source>
</evidence>
<dbReference type="RefSeq" id="WP_154328299.1">
    <property type="nucleotide sequence ID" value="NZ_CP045696.1"/>
</dbReference>
<sequence>MMLYKGQVEQEKVQAHRRALGERMEVLKRAGLDKEARRLLNEYNQLVTRDKELDGIIEEQRRRCSRALLVCFVVADLATLAADQFGDVCKEVNCGMNSADNEFVRLMKFNADTSAKRWNELVQIFDKGVRSEIIGTFYADFSEAITDKLLPLLNEEVQNVMDTKQGRKWL</sequence>
<protein>
    <submittedName>
        <fullName evidence="1">Uncharacterized protein</fullName>
    </submittedName>
</protein>
<accession>A0A6L5XBE2</accession>
<dbReference type="AlphaFoldDB" id="A0A6L5XBE2"/>
<proteinExistence type="predicted"/>
<dbReference type="EMBL" id="VULT01000004">
    <property type="protein sequence ID" value="MSS16835.1"/>
    <property type="molecule type" value="Genomic_DNA"/>
</dbReference>
<evidence type="ECO:0000313" key="2">
    <source>
        <dbReference type="Proteomes" id="UP000483362"/>
    </source>
</evidence>
<dbReference type="Proteomes" id="UP000483362">
    <property type="component" value="Unassembled WGS sequence"/>
</dbReference>
<gene>
    <name evidence="1" type="ORF">FYJ29_03510</name>
</gene>
<name>A0A6L5XBE2_9BACT</name>
<keyword evidence="2" id="KW-1185">Reference proteome</keyword>
<reference evidence="1 2" key="1">
    <citation type="submission" date="2019-08" db="EMBL/GenBank/DDBJ databases">
        <title>In-depth cultivation of the pig gut microbiome towards novel bacterial diversity and tailored functional studies.</title>
        <authorList>
            <person name="Wylensek D."/>
            <person name="Hitch T.C.A."/>
            <person name="Clavel T."/>
        </authorList>
    </citation>
    <scope>NUCLEOTIDE SEQUENCE [LARGE SCALE GENOMIC DNA]</scope>
    <source>
        <strain evidence="1 2">Oil-RF-744-WCA-WT-10</strain>
    </source>
</reference>